<comment type="caution">
    <text evidence="2">The sequence shown here is derived from an EMBL/GenBank/DDBJ whole genome shotgun (WGS) entry which is preliminary data.</text>
</comment>
<sequence length="132" mass="15522">MMPSQARGTLVEELRVRLCRCHCEDRVVSIETWTLLFVEEPDRYFGNVRDDSTANVRARCRRHDGGNKRQGGRQEHDRDSGVWQDSKNDRYNGGLKHGDFMVSWGLVTEPTMPYVDSSKLDRYEHFILYWIL</sequence>
<protein>
    <submittedName>
        <fullName evidence="2">Uncharacterized protein</fullName>
    </submittedName>
</protein>
<dbReference type="AlphaFoldDB" id="A0A6A3JK12"/>
<evidence type="ECO:0000256" key="1">
    <source>
        <dbReference type="SAM" id="MobiDB-lite"/>
    </source>
</evidence>
<accession>A0A6A3JK12</accession>
<dbReference type="Proteomes" id="UP000435112">
    <property type="component" value="Unassembled WGS sequence"/>
</dbReference>
<gene>
    <name evidence="2" type="ORF">PR002_g20550</name>
</gene>
<dbReference type="EMBL" id="QXFU01001973">
    <property type="protein sequence ID" value="KAE8992414.1"/>
    <property type="molecule type" value="Genomic_DNA"/>
</dbReference>
<evidence type="ECO:0000313" key="3">
    <source>
        <dbReference type="Proteomes" id="UP000435112"/>
    </source>
</evidence>
<name>A0A6A3JK12_9STRA</name>
<organism evidence="2 3">
    <name type="scientific">Phytophthora rubi</name>
    <dbReference type="NCBI Taxonomy" id="129364"/>
    <lineage>
        <taxon>Eukaryota</taxon>
        <taxon>Sar</taxon>
        <taxon>Stramenopiles</taxon>
        <taxon>Oomycota</taxon>
        <taxon>Peronosporomycetes</taxon>
        <taxon>Peronosporales</taxon>
        <taxon>Peronosporaceae</taxon>
        <taxon>Phytophthora</taxon>
    </lineage>
</organism>
<feature type="compositionally biased region" description="Basic and acidic residues" evidence="1">
    <location>
        <begin position="63"/>
        <end position="90"/>
    </location>
</feature>
<proteinExistence type="predicted"/>
<reference evidence="2 3" key="1">
    <citation type="submission" date="2018-09" db="EMBL/GenBank/DDBJ databases">
        <title>Genomic investigation of the strawberry pathogen Phytophthora fragariae indicates pathogenicity is determined by transcriptional variation in three key races.</title>
        <authorList>
            <person name="Adams T.M."/>
            <person name="Armitage A.D."/>
            <person name="Sobczyk M.K."/>
            <person name="Bates H.J."/>
            <person name="Dunwell J.M."/>
            <person name="Nellist C.F."/>
            <person name="Harrison R.J."/>
        </authorList>
    </citation>
    <scope>NUCLEOTIDE SEQUENCE [LARGE SCALE GENOMIC DNA]</scope>
    <source>
        <strain evidence="2 3">SCRP324</strain>
    </source>
</reference>
<evidence type="ECO:0000313" key="2">
    <source>
        <dbReference type="EMBL" id="KAE8992414.1"/>
    </source>
</evidence>
<feature type="region of interest" description="Disordered" evidence="1">
    <location>
        <begin position="62"/>
        <end position="90"/>
    </location>
</feature>